<dbReference type="PANTHER" id="PTHR37017:SF11">
    <property type="entry name" value="ESTERASE_LIPASE_THIOESTERASE DOMAIN-CONTAINING PROTEIN"/>
    <property type="match status" value="1"/>
</dbReference>
<name>A0ABV7EXS8_9BURK</name>
<dbReference type="RefSeq" id="WP_390331162.1">
    <property type="nucleotide sequence ID" value="NZ_JBHRTP010000018.1"/>
</dbReference>
<feature type="domain" description="DDE" evidence="2">
    <location>
        <begin position="71"/>
        <end position="121"/>
    </location>
</feature>
<comment type="caution">
    <text evidence="3">The sequence shown here is derived from an EMBL/GenBank/DDBJ whole genome shotgun (WGS) entry which is preliminary data.</text>
</comment>
<dbReference type="SUPFAM" id="SSF53474">
    <property type="entry name" value="alpha/beta-Hydrolases"/>
    <property type="match status" value="1"/>
</dbReference>
<dbReference type="InterPro" id="IPR047930">
    <property type="entry name" value="Transpos_IS6"/>
</dbReference>
<organism evidence="3 4">
    <name type="scientific">Undibacterium arcticum</name>
    <dbReference type="NCBI Taxonomy" id="1762892"/>
    <lineage>
        <taxon>Bacteria</taxon>
        <taxon>Pseudomonadati</taxon>
        <taxon>Pseudomonadota</taxon>
        <taxon>Betaproteobacteria</taxon>
        <taxon>Burkholderiales</taxon>
        <taxon>Oxalobacteraceae</taxon>
        <taxon>Undibacterium</taxon>
    </lineage>
</organism>
<proteinExistence type="predicted"/>
<gene>
    <name evidence="3" type="ORF">ACFOFO_06350</name>
</gene>
<dbReference type="EMBL" id="JBHRTP010000018">
    <property type="protein sequence ID" value="MFC3107583.1"/>
    <property type="molecule type" value="Genomic_DNA"/>
</dbReference>
<evidence type="ECO:0000259" key="2">
    <source>
        <dbReference type="Pfam" id="PF13610"/>
    </source>
</evidence>
<dbReference type="NCBIfam" id="NF033587">
    <property type="entry name" value="transpos_IS6"/>
    <property type="match status" value="1"/>
</dbReference>
<protein>
    <submittedName>
        <fullName evidence="3">IS6 family transposase</fullName>
    </submittedName>
</protein>
<dbReference type="InterPro" id="IPR052897">
    <property type="entry name" value="Sec-Metab_Biosynth_Hydrolase"/>
</dbReference>
<dbReference type="Gene3D" id="3.40.50.1820">
    <property type="entry name" value="alpha/beta hydrolase"/>
    <property type="match status" value="1"/>
</dbReference>
<keyword evidence="4" id="KW-1185">Reference proteome</keyword>
<evidence type="ECO:0000259" key="1">
    <source>
        <dbReference type="Pfam" id="PF12697"/>
    </source>
</evidence>
<accession>A0ABV7EXS8</accession>
<dbReference type="InterPro" id="IPR000073">
    <property type="entry name" value="AB_hydrolase_1"/>
</dbReference>
<evidence type="ECO:0000313" key="3">
    <source>
        <dbReference type="EMBL" id="MFC3107583.1"/>
    </source>
</evidence>
<reference evidence="4" key="1">
    <citation type="journal article" date="2019" name="Int. J. Syst. Evol. Microbiol.">
        <title>The Global Catalogue of Microorganisms (GCM) 10K type strain sequencing project: providing services to taxonomists for standard genome sequencing and annotation.</title>
        <authorList>
            <consortium name="The Broad Institute Genomics Platform"/>
            <consortium name="The Broad Institute Genome Sequencing Center for Infectious Disease"/>
            <person name="Wu L."/>
            <person name="Ma J."/>
        </authorList>
    </citation>
    <scope>NUCLEOTIDE SEQUENCE [LARGE SCALE GENOMIC DNA]</scope>
    <source>
        <strain evidence="4">KCTC 42986</strain>
    </source>
</reference>
<dbReference type="Proteomes" id="UP001595530">
    <property type="component" value="Unassembled WGS sequence"/>
</dbReference>
<feature type="domain" description="AB hydrolase-1" evidence="1">
    <location>
        <begin position="128"/>
        <end position="302"/>
    </location>
</feature>
<dbReference type="InterPro" id="IPR032874">
    <property type="entry name" value="DDE_dom"/>
</dbReference>
<evidence type="ECO:0000313" key="4">
    <source>
        <dbReference type="Proteomes" id="UP001595530"/>
    </source>
</evidence>
<dbReference type="PANTHER" id="PTHR37017">
    <property type="entry name" value="AB HYDROLASE-1 DOMAIN-CONTAINING PROTEIN-RELATED"/>
    <property type="match status" value="1"/>
</dbReference>
<dbReference type="InterPro" id="IPR029058">
    <property type="entry name" value="AB_hydrolase_fold"/>
</dbReference>
<dbReference type="Pfam" id="PF12697">
    <property type="entry name" value="Abhydrolase_6"/>
    <property type="match status" value="1"/>
</dbReference>
<sequence length="312" mass="34934">MLDIKRMRFPIDVILVCIRWYAAYPLSYRHLEEIMEERGVCVDHSSINRRAIRFLPLLEAVFRKHKRPVGKSWRMDETYIKVKGVWKYLYRAVDKEGQTVDFLLTAKRDTAAARRFFEKANPLTSLPDDIERTSKLAAALDGPTLLVGHSYGGVVITGAGHVPNVVGLVYVAAFAPDEGETPGGIFALREPPPGAAIIRPDESGFLWLDPDQFHANFCQDLDATEALVMALTQKPIAARCFDDKSGPPAWKVKPSWYQVSANDRMIPPETERWFVERMKPKKTITLQAGHASLASHATDIVALIEEAAASFT</sequence>
<dbReference type="Pfam" id="PF13610">
    <property type="entry name" value="DDE_Tnp_IS240"/>
    <property type="match status" value="1"/>
</dbReference>